<name>A0A1D3L6F5_PLABE</name>
<organism evidence="3 4">
    <name type="scientific">Plasmodium berghei</name>
    <dbReference type="NCBI Taxonomy" id="5821"/>
    <lineage>
        <taxon>Eukaryota</taxon>
        <taxon>Sar</taxon>
        <taxon>Alveolata</taxon>
        <taxon>Apicomplexa</taxon>
        <taxon>Aconoidasida</taxon>
        <taxon>Haemosporida</taxon>
        <taxon>Plasmodiidae</taxon>
        <taxon>Plasmodium</taxon>
        <taxon>Plasmodium (Vinckeia)</taxon>
    </lineage>
</organism>
<dbReference type="EMBL" id="FMII01000058">
    <property type="protein sequence ID" value="SCL82121.1"/>
    <property type="molecule type" value="Genomic_DNA"/>
</dbReference>
<dbReference type="OrthoDB" id="373333at2759"/>
<feature type="compositionally biased region" description="Polar residues" evidence="2">
    <location>
        <begin position="235"/>
        <end position="247"/>
    </location>
</feature>
<feature type="compositionally biased region" description="Polar residues" evidence="2">
    <location>
        <begin position="394"/>
        <end position="406"/>
    </location>
</feature>
<evidence type="ECO:0000313" key="3">
    <source>
        <dbReference type="EMBL" id="SCL82121.1"/>
    </source>
</evidence>
<reference evidence="3 4" key="1">
    <citation type="submission" date="2016-08" db="EMBL/GenBank/DDBJ databases">
        <authorList>
            <consortium name="Pathogen Informatics"/>
        </authorList>
    </citation>
    <scope>NUCLEOTIDE SEQUENCE [LARGE SCALE GENOMIC DNA]</scope>
    <source>
        <strain evidence="3 4">SP11 Antwerpcl1</strain>
    </source>
</reference>
<evidence type="ECO:0000256" key="2">
    <source>
        <dbReference type="SAM" id="MobiDB-lite"/>
    </source>
</evidence>
<accession>A0A1D3L6F5</accession>
<evidence type="ECO:0000256" key="1">
    <source>
        <dbReference type="SAM" id="Coils"/>
    </source>
</evidence>
<feature type="region of interest" description="Disordered" evidence="2">
    <location>
        <begin position="389"/>
        <end position="420"/>
    </location>
</feature>
<evidence type="ECO:0000313" key="4">
    <source>
        <dbReference type="Proteomes" id="UP000219860"/>
    </source>
</evidence>
<feature type="coiled-coil region" evidence="1">
    <location>
        <begin position="187"/>
        <end position="214"/>
    </location>
</feature>
<protein>
    <recommendedName>
        <fullName evidence="5">Reticulocyte binding protein</fullName>
    </recommendedName>
</protein>
<evidence type="ECO:0008006" key="5">
    <source>
        <dbReference type="Google" id="ProtNLM"/>
    </source>
</evidence>
<keyword evidence="1" id="KW-0175">Coiled coil</keyword>
<feature type="non-terminal residue" evidence="3">
    <location>
        <position position="420"/>
    </location>
</feature>
<feature type="coiled-coil region" evidence="1">
    <location>
        <begin position="346"/>
        <end position="373"/>
    </location>
</feature>
<proteinExistence type="predicted"/>
<dbReference type="AlphaFoldDB" id="A0A1D3L6F5"/>
<feature type="compositionally biased region" description="Basic and acidic residues" evidence="2">
    <location>
        <begin position="248"/>
        <end position="258"/>
    </location>
</feature>
<feature type="non-terminal residue" evidence="3">
    <location>
        <position position="1"/>
    </location>
</feature>
<dbReference type="Proteomes" id="UP000219860">
    <property type="component" value="Unassembled WGS sequence"/>
</dbReference>
<gene>
    <name evidence="3" type="ORF">PBSP11A_000493700</name>
</gene>
<feature type="compositionally biased region" description="Basic and acidic residues" evidence="2">
    <location>
        <begin position="407"/>
        <end position="420"/>
    </location>
</feature>
<feature type="region of interest" description="Disordered" evidence="2">
    <location>
        <begin position="230"/>
        <end position="261"/>
    </location>
</feature>
<sequence length="420" mass="49156">LKTTIQSFQEILNKIDETKAQFYGNNNINNIISTISQNVNDVKKHLSKDLTIENELIQIQKSLEDIKNSTYEIRSEQITKYINTINNYVEQQTKHIQNNPNKDEIDDIIQKIVNYNKESEIKLPTIIDNKNNVTSIISHINKVINLIKSEYNNNNNVSYNVAKKHEEDANNIIRDLDTSQNMVNNLIQKNLKIINDLKNRKQEMENRNNLHAINRQQEITQAEHINNTYHHDINDTNNINKNHQYSSSDRKNSSKTKDTGNSVKYAGAITLGLVAYYVIIRTKEKKDKDEMEFDKSTSFYDENENKNEKYNNNNNVSYNVAKKHEEDANNIIRDLDTSQNMVNNLIQKNLKIINDLKNRKQEMENRNNLHAINRQQEITQAEHINNTYHHDINDTNNINKNHQYSSSDRKNSSKTKDTEN</sequence>